<dbReference type="InterPro" id="IPR001611">
    <property type="entry name" value="Leu-rich_rpt"/>
</dbReference>
<sequence length="227" mass="25159">FLFYTTLEVDALICIALEADLLSAIITNRSLISLDLSENELKDSGVKHLCEGLRHPDCVLQELGLEDCDLLSCGEDLRSVIITNRSLIKLDLSKNYLEDSVVKSLCEGLMHPDCVLQELGLHDCLVTPSCCEHLYSVIITNRSLIVLDLSMNDLDAGVKRLCEGLRHPGCVLQNLWWYWGVVGAVEMQNVVLGLQGQWGHRRWYWGLRGSRGAEGGIRGCGAVGHRG</sequence>
<dbReference type="InterPro" id="IPR032675">
    <property type="entry name" value="LRR_dom_sf"/>
</dbReference>
<dbReference type="GeneTree" id="ENSGT00940000160873"/>
<reference evidence="1" key="1">
    <citation type="submission" date="2025-08" db="UniProtKB">
        <authorList>
            <consortium name="Ensembl"/>
        </authorList>
    </citation>
    <scope>IDENTIFICATION</scope>
</reference>
<protein>
    <submittedName>
        <fullName evidence="1">Uncharacterized protein</fullName>
    </submittedName>
</protein>
<dbReference type="Gene3D" id="3.80.10.10">
    <property type="entry name" value="Ribonuclease Inhibitor"/>
    <property type="match status" value="2"/>
</dbReference>
<dbReference type="AlphaFoldDB" id="A0A8C5PK57"/>
<dbReference type="GO" id="GO:0005737">
    <property type="term" value="C:cytoplasm"/>
    <property type="evidence" value="ECO:0007669"/>
    <property type="project" value="TreeGrafter"/>
</dbReference>
<dbReference type="SMART" id="SM00368">
    <property type="entry name" value="LRR_RI"/>
    <property type="match status" value="5"/>
</dbReference>
<keyword evidence="2" id="KW-1185">Reference proteome</keyword>
<name>A0A8C5PK57_9ANUR</name>
<dbReference type="Ensembl" id="ENSLLET00000024830.1">
    <property type="protein sequence ID" value="ENSLLEP00000023914.1"/>
    <property type="gene ID" value="ENSLLEG00000015160.1"/>
</dbReference>
<evidence type="ECO:0000313" key="1">
    <source>
        <dbReference type="Ensembl" id="ENSLLEP00000023914.1"/>
    </source>
</evidence>
<dbReference type="Proteomes" id="UP000694569">
    <property type="component" value="Unplaced"/>
</dbReference>
<dbReference type="OrthoDB" id="9903249at2759"/>
<evidence type="ECO:0000313" key="2">
    <source>
        <dbReference type="Proteomes" id="UP000694569"/>
    </source>
</evidence>
<proteinExistence type="predicted"/>
<dbReference type="PANTHER" id="PTHR45690">
    <property type="entry name" value="NACHT, LRR AND PYD DOMAINS-CONTAINING PROTEIN 12"/>
    <property type="match status" value="1"/>
</dbReference>
<organism evidence="1 2">
    <name type="scientific">Leptobrachium leishanense</name>
    <name type="common">Leishan spiny toad</name>
    <dbReference type="NCBI Taxonomy" id="445787"/>
    <lineage>
        <taxon>Eukaryota</taxon>
        <taxon>Metazoa</taxon>
        <taxon>Chordata</taxon>
        <taxon>Craniata</taxon>
        <taxon>Vertebrata</taxon>
        <taxon>Euteleostomi</taxon>
        <taxon>Amphibia</taxon>
        <taxon>Batrachia</taxon>
        <taxon>Anura</taxon>
        <taxon>Pelobatoidea</taxon>
        <taxon>Megophryidae</taxon>
        <taxon>Leptobrachium</taxon>
    </lineage>
</organism>
<accession>A0A8C5PK57</accession>
<dbReference type="Pfam" id="PF13516">
    <property type="entry name" value="LRR_6"/>
    <property type="match status" value="2"/>
</dbReference>
<dbReference type="InterPro" id="IPR050637">
    <property type="entry name" value="NLRP_innate_immun_reg"/>
</dbReference>
<dbReference type="GO" id="GO:0050727">
    <property type="term" value="P:regulation of inflammatory response"/>
    <property type="evidence" value="ECO:0007669"/>
    <property type="project" value="TreeGrafter"/>
</dbReference>
<reference evidence="1" key="2">
    <citation type="submission" date="2025-09" db="UniProtKB">
        <authorList>
            <consortium name="Ensembl"/>
        </authorList>
    </citation>
    <scope>IDENTIFICATION</scope>
</reference>
<dbReference type="PANTHER" id="PTHR45690:SF11">
    <property type="entry name" value="NACHT, LRR AND PYD DOMAINS-CONTAINING PROTEIN 12"/>
    <property type="match status" value="1"/>
</dbReference>
<dbReference type="SUPFAM" id="SSF52047">
    <property type="entry name" value="RNI-like"/>
    <property type="match status" value="1"/>
</dbReference>